<reference evidence="1 2" key="1">
    <citation type="submission" date="2019-02" db="EMBL/GenBank/DDBJ databases">
        <title>Deep-cultivation of Planctomycetes and their phenomic and genomic characterization uncovers novel biology.</title>
        <authorList>
            <person name="Wiegand S."/>
            <person name="Jogler M."/>
            <person name="Boedeker C."/>
            <person name="Pinto D."/>
            <person name="Vollmers J."/>
            <person name="Rivas-Marin E."/>
            <person name="Kohn T."/>
            <person name="Peeters S.H."/>
            <person name="Heuer A."/>
            <person name="Rast P."/>
            <person name="Oberbeckmann S."/>
            <person name="Bunk B."/>
            <person name="Jeske O."/>
            <person name="Meyerdierks A."/>
            <person name="Storesund J.E."/>
            <person name="Kallscheuer N."/>
            <person name="Luecker S."/>
            <person name="Lage O.M."/>
            <person name="Pohl T."/>
            <person name="Merkel B.J."/>
            <person name="Hornburger P."/>
            <person name="Mueller R.-W."/>
            <person name="Bruemmer F."/>
            <person name="Labrenz M."/>
            <person name="Spormann A.M."/>
            <person name="Op den Camp H."/>
            <person name="Overmann J."/>
            <person name="Amann R."/>
            <person name="Jetten M.S.M."/>
            <person name="Mascher T."/>
            <person name="Medema M.H."/>
            <person name="Devos D.P."/>
            <person name="Kaster A.-K."/>
            <person name="Ovreas L."/>
            <person name="Rohde M."/>
            <person name="Galperin M.Y."/>
            <person name="Jogler C."/>
        </authorList>
    </citation>
    <scope>NUCLEOTIDE SEQUENCE [LARGE SCALE GENOMIC DNA]</scope>
    <source>
        <strain evidence="1 2">I41</strain>
    </source>
</reference>
<keyword evidence="2" id="KW-1185">Reference proteome</keyword>
<dbReference type="EMBL" id="CP036339">
    <property type="protein sequence ID" value="QDT75320.1"/>
    <property type="molecule type" value="Genomic_DNA"/>
</dbReference>
<evidence type="ECO:0000313" key="1">
    <source>
        <dbReference type="EMBL" id="QDT75320.1"/>
    </source>
</evidence>
<dbReference type="RefSeq" id="WP_145434985.1">
    <property type="nucleotide sequence ID" value="NZ_CP036339.1"/>
</dbReference>
<evidence type="ECO:0000313" key="2">
    <source>
        <dbReference type="Proteomes" id="UP000317909"/>
    </source>
</evidence>
<proteinExistence type="predicted"/>
<gene>
    <name evidence="1" type="ORF">I41_45300</name>
</gene>
<name>A0A517U3W6_9BACT</name>
<dbReference type="Proteomes" id="UP000317909">
    <property type="component" value="Chromosome"/>
</dbReference>
<dbReference type="OrthoDB" id="9943649at2"/>
<organism evidence="1 2">
    <name type="scientific">Lacipirellula limnantheis</name>
    <dbReference type="NCBI Taxonomy" id="2528024"/>
    <lineage>
        <taxon>Bacteria</taxon>
        <taxon>Pseudomonadati</taxon>
        <taxon>Planctomycetota</taxon>
        <taxon>Planctomycetia</taxon>
        <taxon>Pirellulales</taxon>
        <taxon>Lacipirellulaceae</taxon>
        <taxon>Lacipirellula</taxon>
    </lineage>
</organism>
<sequence>MNGNELAVFALLLLAGGLVNYRFAEPIAAAFRRWVPECWDSEPACQRLAGQLMSASGVVLFAAARLAA</sequence>
<dbReference type="KEGG" id="llh:I41_45300"/>
<dbReference type="AlphaFoldDB" id="A0A517U3W6"/>
<accession>A0A517U3W6</accession>
<protein>
    <submittedName>
        <fullName evidence="1">Uncharacterized protein</fullName>
    </submittedName>
</protein>